<organism evidence="1 2">
    <name type="scientific">Pisolithus tinctorius Marx 270</name>
    <dbReference type="NCBI Taxonomy" id="870435"/>
    <lineage>
        <taxon>Eukaryota</taxon>
        <taxon>Fungi</taxon>
        <taxon>Dikarya</taxon>
        <taxon>Basidiomycota</taxon>
        <taxon>Agaricomycotina</taxon>
        <taxon>Agaricomycetes</taxon>
        <taxon>Agaricomycetidae</taxon>
        <taxon>Boletales</taxon>
        <taxon>Sclerodermatineae</taxon>
        <taxon>Pisolithaceae</taxon>
        <taxon>Pisolithus</taxon>
    </lineage>
</organism>
<evidence type="ECO:0000313" key="1">
    <source>
        <dbReference type="EMBL" id="KIN99181.1"/>
    </source>
</evidence>
<keyword evidence="2" id="KW-1185">Reference proteome</keyword>
<dbReference type="AlphaFoldDB" id="A0A0C3JNV7"/>
<dbReference type="OrthoDB" id="2662645at2759"/>
<evidence type="ECO:0000313" key="2">
    <source>
        <dbReference type="Proteomes" id="UP000054217"/>
    </source>
</evidence>
<reference evidence="2" key="2">
    <citation type="submission" date="2015-01" db="EMBL/GenBank/DDBJ databases">
        <title>Evolutionary Origins and Diversification of the Mycorrhizal Mutualists.</title>
        <authorList>
            <consortium name="DOE Joint Genome Institute"/>
            <consortium name="Mycorrhizal Genomics Consortium"/>
            <person name="Kohler A."/>
            <person name="Kuo A."/>
            <person name="Nagy L.G."/>
            <person name="Floudas D."/>
            <person name="Copeland A."/>
            <person name="Barry K.W."/>
            <person name="Cichocki N."/>
            <person name="Veneault-Fourrey C."/>
            <person name="LaButti K."/>
            <person name="Lindquist E.A."/>
            <person name="Lipzen A."/>
            <person name="Lundell T."/>
            <person name="Morin E."/>
            <person name="Murat C."/>
            <person name="Riley R."/>
            <person name="Ohm R."/>
            <person name="Sun H."/>
            <person name="Tunlid A."/>
            <person name="Henrissat B."/>
            <person name="Grigoriev I.V."/>
            <person name="Hibbett D.S."/>
            <person name="Martin F."/>
        </authorList>
    </citation>
    <scope>NUCLEOTIDE SEQUENCE [LARGE SCALE GENOMIC DNA]</scope>
    <source>
        <strain evidence="2">Marx 270</strain>
    </source>
</reference>
<dbReference type="Proteomes" id="UP000054217">
    <property type="component" value="Unassembled WGS sequence"/>
</dbReference>
<sequence>MSGCSHTDFVPFTWNYTQPSPILEQTDSAGGIIRFFVSTTVSALEPFGSDPVQIVSGTELGYSYQAPGSS</sequence>
<dbReference type="InParanoid" id="A0A0C3JNV7"/>
<protein>
    <submittedName>
        <fullName evidence="1">Uncharacterized protein</fullName>
    </submittedName>
</protein>
<gene>
    <name evidence="1" type="ORF">M404DRAFT_1004859</name>
</gene>
<name>A0A0C3JNV7_PISTI</name>
<dbReference type="HOGENOM" id="CLU_2758843_0_0_1"/>
<dbReference type="EMBL" id="KN832007">
    <property type="protein sequence ID" value="KIN99181.1"/>
    <property type="molecule type" value="Genomic_DNA"/>
</dbReference>
<reference evidence="1 2" key="1">
    <citation type="submission" date="2014-04" db="EMBL/GenBank/DDBJ databases">
        <authorList>
            <consortium name="DOE Joint Genome Institute"/>
            <person name="Kuo A."/>
            <person name="Kohler A."/>
            <person name="Costa M.D."/>
            <person name="Nagy L.G."/>
            <person name="Floudas D."/>
            <person name="Copeland A."/>
            <person name="Barry K.W."/>
            <person name="Cichocki N."/>
            <person name="Veneault-Fourrey C."/>
            <person name="LaButti K."/>
            <person name="Lindquist E.A."/>
            <person name="Lipzen A."/>
            <person name="Lundell T."/>
            <person name="Morin E."/>
            <person name="Murat C."/>
            <person name="Sun H."/>
            <person name="Tunlid A."/>
            <person name="Henrissat B."/>
            <person name="Grigoriev I.V."/>
            <person name="Hibbett D.S."/>
            <person name="Martin F."/>
            <person name="Nordberg H.P."/>
            <person name="Cantor M.N."/>
            <person name="Hua S.X."/>
        </authorList>
    </citation>
    <scope>NUCLEOTIDE SEQUENCE [LARGE SCALE GENOMIC DNA]</scope>
    <source>
        <strain evidence="1 2">Marx 270</strain>
    </source>
</reference>
<accession>A0A0C3JNV7</accession>
<proteinExistence type="predicted"/>